<dbReference type="OrthoDB" id="19768at2759"/>
<feature type="compositionally biased region" description="Gly residues" evidence="1">
    <location>
        <begin position="267"/>
        <end position="282"/>
    </location>
</feature>
<dbReference type="Gene3D" id="1.10.10.60">
    <property type="entry name" value="Homeodomain-like"/>
    <property type="match status" value="1"/>
</dbReference>
<evidence type="ECO:0000256" key="1">
    <source>
        <dbReference type="SAM" id="MobiDB-lite"/>
    </source>
</evidence>
<evidence type="ECO:0000313" key="3">
    <source>
        <dbReference type="EMBL" id="KAI3424194.1"/>
    </source>
</evidence>
<reference evidence="3" key="2">
    <citation type="submission" date="2020-11" db="EMBL/GenBank/DDBJ databases">
        <authorList>
            <person name="Cecchin M."/>
            <person name="Marcolungo L."/>
            <person name="Rossato M."/>
            <person name="Girolomoni L."/>
            <person name="Cosentino E."/>
            <person name="Cuine S."/>
            <person name="Li-Beisson Y."/>
            <person name="Delledonne M."/>
            <person name="Ballottari M."/>
        </authorList>
    </citation>
    <scope>NUCLEOTIDE SEQUENCE</scope>
    <source>
        <strain evidence="3">211/11P</strain>
        <tissue evidence="3">Whole cell</tissue>
    </source>
</reference>
<keyword evidence="4" id="KW-1185">Reference proteome</keyword>
<dbReference type="Pfam" id="PF12579">
    <property type="entry name" value="DUF3755"/>
    <property type="match status" value="1"/>
</dbReference>
<dbReference type="InterPro" id="IPR022228">
    <property type="entry name" value="DUF3755"/>
</dbReference>
<sequence>MAVQLPPPAPGYLAPPSWPVSLDWTEEEQRALEAGVQSHPPDRFDTVQRYVKIAAMLPRKSVRDVALRVRWTINQQLLKKRKPGELLLPTGASGAKKATVPGGALLPPKAPTLPPMPMMPGMGPLPAAAAAPSDAPANSLVGGPIGDLLEANFVILNEFRANMAEFKVPENTELLVAFRDNVLAIINAMEAMGGVMAQMPQLPVRLNVDLANNFLPTRPTSLPRHNLAMPPPQPALNAPGMVPLSEDYGGPRAGSMPPPPPAPPPQGGGGHGGTHGGGGGGPMAFLGGSFGGAPALIRQEQPVLVKKQDG</sequence>
<reference evidence="3" key="1">
    <citation type="journal article" date="2019" name="Plant J.">
        <title>Chlorella vulgaris genome assembly and annotation reveals the molecular basis for metabolic acclimation to high light conditions.</title>
        <authorList>
            <person name="Cecchin M."/>
            <person name="Marcolungo L."/>
            <person name="Rossato M."/>
            <person name="Girolomoni L."/>
            <person name="Cosentino E."/>
            <person name="Cuine S."/>
            <person name="Li-Beisson Y."/>
            <person name="Delledonne M."/>
            <person name="Ballottari M."/>
        </authorList>
    </citation>
    <scope>NUCLEOTIDE SEQUENCE</scope>
    <source>
        <strain evidence="3">211/11P</strain>
    </source>
</reference>
<proteinExistence type="predicted"/>
<dbReference type="CDD" id="cd00167">
    <property type="entry name" value="SANT"/>
    <property type="match status" value="1"/>
</dbReference>
<comment type="caution">
    <text evidence="3">The sequence shown here is derived from an EMBL/GenBank/DDBJ whole genome shotgun (WGS) entry which is preliminary data.</text>
</comment>
<gene>
    <name evidence="3" type="ORF">D9Q98_009550</name>
</gene>
<dbReference type="PANTHER" id="PTHR14000:SF1">
    <property type="entry name" value="HISTONE H2A DEUBIQUITINASE (DUF3755)"/>
    <property type="match status" value="1"/>
</dbReference>
<dbReference type="AlphaFoldDB" id="A0A9D4YSL0"/>
<protein>
    <recommendedName>
        <fullName evidence="2">Myb-like domain-containing protein</fullName>
    </recommendedName>
</protein>
<name>A0A9D4YSL0_CHLVU</name>
<feature type="domain" description="Myb-like" evidence="2">
    <location>
        <begin position="20"/>
        <end position="75"/>
    </location>
</feature>
<accession>A0A9D4YSL0</accession>
<dbReference type="SMART" id="SM00717">
    <property type="entry name" value="SANT"/>
    <property type="match status" value="1"/>
</dbReference>
<dbReference type="PANTHER" id="PTHR14000">
    <property type="entry name" value="FINGER CCCH DOMAIN PROTEIN, PUTATIVE (DUF3755)-RELATED"/>
    <property type="match status" value="1"/>
</dbReference>
<evidence type="ECO:0000313" key="4">
    <source>
        <dbReference type="Proteomes" id="UP001055712"/>
    </source>
</evidence>
<dbReference type="Proteomes" id="UP001055712">
    <property type="component" value="Unassembled WGS sequence"/>
</dbReference>
<dbReference type="SUPFAM" id="SSF46689">
    <property type="entry name" value="Homeodomain-like"/>
    <property type="match status" value="1"/>
</dbReference>
<feature type="compositionally biased region" description="Pro residues" evidence="1">
    <location>
        <begin position="256"/>
        <end position="266"/>
    </location>
</feature>
<feature type="region of interest" description="Disordered" evidence="1">
    <location>
        <begin position="219"/>
        <end position="310"/>
    </location>
</feature>
<dbReference type="InterPro" id="IPR009057">
    <property type="entry name" value="Homeodomain-like_sf"/>
</dbReference>
<evidence type="ECO:0000259" key="2">
    <source>
        <dbReference type="SMART" id="SM00717"/>
    </source>
</evidence>
<organism evidence="3 4">
    <name type="scientific">Chlorella vulgaris</name>
    <name type="common">Green alga</name>
    <dbReference type="NCBI Taxonomy" id="3077"/>
    <lineage>
        <taxon>Eukaryota</taxon>
        <taxon>Viridiplantae</taxon>
        <taxon>Chlorophyta</taxon>
        <taxon>core chlorophytes</taxon>
        <taxon>Trebouxiophyceae</taxon>
        <taxon>Chlorellales</taxon>
        <taxon>Chlorellaceae</taxon>
        <taxon>Chlorella clade</taxon>
        <taxon>Chlorella</taxon>
    </lineage>
</organism>
<dbReference type="InterPro" id="IPR001005">
    <property type="entry name" value="SANT/Myb"/>
</dbReference>
<dbReference type="EMBL" id="SIDB01000013">
    <property type="protein sequence ID" value="KAI3424194.1"/>
    <property type="molecule type" value="Genomic_DNA"/>
</dbReference>